<protein>
    <submittedName>
        <fullName evidence="2">Uncharacterized protein</fullName>
    </submittedName>
</protein>
<evidence type="ECO:0000313" key="2">
    <source>
        <dbReference type="EMBL" id="GKU99642.1"/>
    </source>
</evidence>
<comment type="caution">
    <text evidence="2">The sequence shown here is derived from an EMBL/GenBank/DDBJ whole genome shotgun (WGS) entry which is preliminary data.</text>
</comment>
<reference evidence="2 3" key="1">
    <citation type="journal article" date="2021" name="Commun. Biol.">
        <title>The genome of Shorea leprosula (Dipterocarpaceae) highlights the ecological relevance of drought in aseasonal tropical rainforests.</title>
        <authorList>
            <person name="Ng K.K.S."/>
            <person name="Kobayashi M.J."/>
            <person name="Fawcett J.A."/>
            <person name="Hatakeyama M."/>
            <person name="Paape T."/>
            <person name="Ng C.H."/>
            <person name="Ang C.C."/>
            <person name="Tnah L.H."/>
            <person name="Lee C.T."/>
            <person name="Nishiyama T."/>
            <person name="Sese J."/>
            <person name="O'Brien M.J."/>
            <person name="Copetti D."/>
            <person name="Mohd Noor M.I."/>
            <person name="Ong R.C."/>
            <person name="Putra M."/>
            <person name="Sireger I.Z."/>
            <person name="Indrioko S."/>
            <person name="Kosugi Y."/>
            <person name="Izuno A."/>
            <person name="Isagi Y."/>
            <person name="Lee S.L."/>
            <person name="Shimizu K.K."/>
        </authorList>
    </citation>
    <scope>NUCLEOTIDE SEQUENCE [LARGE SCALE GENOMIC DNA]</scope>
    <source>
        <strain evidence="2">214</strain>
    </source>
</reference>
<keyword evidence="3" id="KW-1185">Reference proteome</keyword>
<feature type="region of interest" description="Disordered" evidence="1">
    <location>
        <begin position="1"/>
        <end position="28"/>
    </location>
</feature>
<name>A0AAV5IKK7_9ROSI</name>
<sequence>MGSVIWDGDIRGRDRNRGRPSSTSPLQPELFPEVLPAFLVLIIWRLPGSENRGGASSVEGADPVRHPRHAQVCAADGVQCCVSFLKQQ</sequence>
<accession>A0AAV5IKK7</accession>
<dbReference type="EMBL" id="BPVZ01000014">
    <property type="protein sequence ID" value="GKU99642.1"/>
    <property type="molecule type" value="Genomic_DNA"/>
</dbReference>
<evidence type="ECO:0000313" key="3">
    <source>
        <dbReference type="Proteomes" id="UP001054252"/>
    </source>
</evidence>
<dbReference type="AlphaFoldDB" id="A0AAV5IKK7"/>
<evidence type="ECO:0000256" key="1">
    <source>
        <dbReference type="SAM" id="MobiDB-lite"/>
    </source>
</evidence>
<proteinExistence type="predicted"/>
<feature type="compositionally biased region" description="Basic and acidic residues" evidence="1">
    <location>
        <begin position="8"/>
        <end position="17"/>
    </location>
</feature>
<dbReference type="Proteomes" id="UP001054252">
    <property type="component" value="Unassembled WGS sequence"/>
</dbReference>
<organism evidence="2 3">
    <name type="scientific">Rubroshorea leprosula</name>
    <dbReference type="NCBI Taxonomy" id="152421"/>
    <lineage>
        <taxon>Eukaryota</taxon>
        <taxon>Viridiplantae</taxon>
        <taxon>Streptophyta</taxon>
        <taxon>Embryophyta</taxon>
        <taxon>Tracheophyta</taxon>
        <taxon>Spermatophyta</taxon>
        <taxon>Magnoliopsida</taxon>
        <taxon>eudicotyledons</taxon>
        <taxon>Gunneridae</taxon>
        <taxon>Pentapetalae</taxon>
        <taxon>rosids</taxon>
        <taxon>malvids</taxon>
        <taxon>Malvales</taxon>
        <taxon>Dipterocarpaceae</taxon>
        <taxon>Rubroshorea</taxon>
    </lineage>
</organism>
<gene>
    <name evidence="2" type="ORF">SLEP1_g12457</name>
</gene>